<proteinExistence type="predicted"/>
<reference evidence="1 2" key="2">
    <citation type="submission" date="2018-08" db="EMBL/GenBank/DDBJ databases">
        <authorList>
            <person name="Laetsch R D."/>
            <person name="Stevens L."/>
            <person name="Kumar S."/>
            <person name="Blaxter L. M."/>
        </authorList>
    </citation>
    <scope>NUCLEOTIDE SEQUENCE [LARGE SCALE GENOMIC DNA]</scope>
</reference>
<dbReference type="AlphaFoldDB" id="A0A182ETH8"/>
<keyword evidence="2" id="KW-1185">Reference proteome</keyword>
<reference evidence="3" key="1">
    <citation type="submission" date="2016-06" db="UniProtKB">
        <authorList>
            <consortium name="WormBaseParasite"/>
        </authorList>
    </citation>
    <scope>IDENTIFICATION</scope>
</reference>
<evidence type="ECO:0000313" key="1">
    <source>
        <dbReference type="EMBL" id="VDM96117.1"/>
    </source>
</evidence>
<accession>A0A182ETH8</accession>
<protein>
    <submittedName>
        <fullName evidence="3">Energy transducer TonB</fullName>
    </submittedName>
</protein>
<gene>
    <name evidence="1" type="ORF">NOO_LOCUS11453</name>
</gene>
<evidence type="ECO:0000313" key="2">
    <source>
        <dbReference type="Proteomes" id="UP000271087"/>
    </source>
</evidence>
<name>A0A182ETH8_ONCOC</name>
<sequence length="48" mass="5090">VTVNRQLWSALAVALTPKPEPHTITELTFIPNFSTAISAADSEALPVA</sequence>
<dbReference type="EMBL" id="UYRW01008005">
    <property type="protein sequence ID" value="VDM96117.1"/>
    <property type="molecule type" value="Genomic_DNA"/>
</dbReference>
<dbReference type="WBParaSite" id="nOo.2.0.1.t11453-RA">
    <property type="protein sequence ID" value="nOo.2.0.1.t11453-RA"/>
    <property type="gene ID" value="nOo.2.0.1.g11453"/>
</dbReference>
<evidence type="ECO:0000313" key="3">
    <source>
        <dbReference type="WBParaSite" id="nOo.2.0.1.t11453-RA"/>
    </source>
</evidence>
<dbReference type="Proteomes" id="UP000271087">
    <property type="component" value="Unassembled WGS sequence"/>
</dbReference>
<organism evidence="3">
    <name type="scientific">Onchocerca ochengi</name>
    <name type="common">Filarial nematode worm</name>
    <dbReference type="NCBI Taxonomy" id="42157"/>
    <lineage>
        <taxon>Eukaryota</taxon>
        <taxon>Metazoa</taxon>
        <taxon>Ecdysozoa</taxon>
        <taxon>Nematoda</taxon>
        <taxon>Chromadorea</taxon>
        <taxon>Rhabditida</taxon>
        <taxon>Spirurina</taxon>
        <taxon>Spiruromorpha</taxon>
        <taxon>Filarioidea</taxon>
        <taxon>Onchocercidae</taxon>
        <taxon>Onchocerca</taxon>
    </lineage>
</organism>